<dbReference type="Proteomes" id="UP000007798">
    <property type="component" value="Unassembled WGS sequence"/>
</dbReference>
<keyword evidence="5 10" id="KW-0552">Olfaction</keyword>
<evidence type="ECO:0000256" key="6">
    <source>
        <dbReference type="ARBA" id="ARBA00022989"/>
    </source>
</evidence>
<feature type="transmembrane region" description="Helical" evidence="10">
    <location>
        <begin position="46"/>
        <end position="67"/>
    </location>
</feature>
<dbReference type="HOGENOM" id="CLU_033399_7_0_1"/>
<gene>
    <name evidence="11" type="primary">Dwil\GK16368</name>
    <name evidence="11" type="ORF">Dwil_GK16368</name>
</gene>
<feature type="transmembrane region" description="Helical" evidence="10">
    <location>
        <begin position="289"/>
        <end position="309"/>
    </location>
</feature>
<feature type="transmembrane region" description="Helical" evidence="10">
    <location>
        <begin position="199"/>
        <end position="218"/>
    </location>
</feature>
<protein>
    <recommendedName>
        <fullName evidence="10">Odorant receptor</fullName>
    </recommendedName>
</protein>
<dbReference type="PANTHER" id="PTHR21137">
    <property type="entry name" value="ODORANT RECEPTOR"/>
    <property type="match status" value="1"/>
</dbReference>
<keyword evidence="6 10" id="KW-1133">Transmembrane helix</keyword>
<accession>B4N1U0</accession>
<dbReference type="PhylomeDB" id="B4N1U0"/>
<dbReference type="InterPro" id="IPR004117">
    <property type="entry name" value="7tm6_olfct_rcpt"/>
</dbReference>
<evidence type="ECO:0000256" key="4">
    <source>
        <dbReference type="ARBA" id="ARBA00022692"/>
    </source>
</evidence>
<dbReference type="GO" id="GO:0099604">
    <property type="term" value="F:ligand-gated calcium channel activity"/>
    <property type="evidence" value="ECO:0007669"/>
    <property type="project" value="EnsemblMetazoa"/>
</dbReference>
<comment type="caution">
    <text evidence="10">Lacks conserved residue(s) required for the propagation of feature annotation.</text>
</comment>
<dbReference type="FunCoup" id="B4N1U0">
    <property type="interactions" value="28"/>
</dbReference>
<evidence type="ECO:0000256" key="10">
    <source>
        <dbReference type="RuleBase" id="RU351113"/>
    </source>
</evidence>
<keyword evidence="3 10" id="KW-0716">Sensory transduction</keyword>
<comment type="subcellular location">
    <subcellularLocation>
        <location evidence="1 10">Cell membrane</location>
        <topology evidence="1 10">Multi-pass membrane protein</topology>
    </subcellularLocation>
</comment>
<keyword evidence="7 10" id="KW-0472">Membrane</keyword>
<evidence type="ECO:0000256" key="5">
    <source>
        <dbReference type="ARBA" id="ARBA00022725"/>
    </source>
</evidence>
<evidence type="ECO:0000256" key="3">
    <source>
        <dbReference type="ARBA" id="ARBA00022606"/>
    </source>
</evidence>
<reference evidence="11 12" key="1">
    <citation type="journal article" date="2007" name="Nature">
        <title>Evolution of genes and genomes on the Drosophila phylogeny.</title>
        <authorList>
            <consortium name="Drosophila 12 Genomes Consortium"/>
            <person name="Clark A.G."/>
            <person name="Eisen M.B."/>
            <person name="Smith D.R."/>
            <person name="Bergman C.M."/>
            <person name="Oliver B."/>
            <person name="Markow T.A."/>
            <person name="Kaufman T.C."/>
            <person name="Kellis M."/>
            <person name="Gelbart W."/>
            <person name="Iyer V.N."/>
            <person name="Pollard D.A."/>
            <person name="Sackton T.B."/>
            <person name="Larracuente A.M."/>
            <person name="Singh N.D."/>
            <person name="Abad J.P."/>
            <person name="Abt D.N."/>
            <person name="Adryan B."/>
            <person name="Aguade M."/>
            <person name="Akashi H."/>
            <person name="Anderson W.W."/>
            <person name="Aquadro C.F."/>
            <person name="Ardell D.H."/>
            <person name="Arguello R."/>
            <person name="Artieri C.G."/>
            <person name="Barbash D.A."/>
            <person name="Barker D."/>
            <person name="Barsanti P."/>
            <person name="Batterham P."/>
            <person name="Batzoglou S."/>
            <person name="Begun D."/>
            <person name="Bhutkar A."/>
            <person name="Blanco E."/>
            <person name="Bosak S.A."/>
            <person name="Bradley R.K."/>
            <person name="Brand A.D."/>
            <person name="Brent M.R."/>
            <person name="Brooks A.N."/>
            <person name="Brown R.H."/>
            <person name="Butlin R.K."/>
            <person name="Caggese C."/>
            <person name="Calvi B.R."/>
            <person name="Bernardo de Carvalho A."/>
            <person name="Caspi A."/>
            <person name="Castrezana S."/>
            <person name="Celniker S.E."/>
            <person name="Chang J.L."/>
            <person name="Chapple C."/>
            <person name="Chatterji S."/>
            <person name="Chinwalla A."/>
            <person name="Civetta A."/>
            <person name="Clifton S.W."/>
            <person name="Comeron J.M."/>
            <person name="Costello J.C."/>
            <person name="Coyne J.A."/>
            <person name="Daub J."/>
            <person name="David R.G."/>
            <person name="Delcher A.L."/>
            <person name="Delehaunty K."/>
            <person name="Do C.B."/>
            <person name="Ebling H."/>
            <person name="Edwards K."/>
            <person name="Eickbush T."/>
            <person name="Evans J.D."/>
            <person name="Filipski A."/>
            <person name="Findeiss S."/>
            <person name="Freyhult E."/>
            <person name="Fulton L."/>
            <person name="Fulton R."/>
            <person name="Garcia A.C."/>
            <person name="Gardiner A."/>
            <person name="Garfield D.A."/>
            <person name="Garvin B.E."/>
            <person name="Gibson G."/>
            <person name="Gilbert D."/>
            <person name="Gnerre S."/>
            <person name="Godfrey J."/>
            <person name="Good R."/>
            <person name="Gotea V."/>
            <person name="Gravely B."/>
            <person name="Greenberg A.J."/>
            <person name="Griffiths-Jones S."/>
            <person name="Gross S."/>
            <person name="Guigo R."/>
            <person name="Gustafson E.A."/>
            <person name="Haerty W."/>
            <person name="Hahn M.W."/>
            <person name="Halligan D.L."/>
            <person name="Halpern A.L."/>
            <person name="Halter G.M."/>
            <person name="Han M.V."/>
            <person name="Heger A."/>
            <person name="Hillier L."/>
            <person name="Hinrichs A.S."/>
            <person name="Holmes I."/>
            <person name="Hoskins R.A."/>
            <person name="Hubisz M.J."/>
            <person name="Hultmark D."/>
            <person name="Huntley M.A."/>
            <person name="Jaffe D.B."/>
            <person name="Jagadeeshan S."/>
            <person name="Jeck W.R."/>
            <person name="Johnson J."/>
            <person name="Jones C.D."/>
            <person name="Jordan W.C."/>
            <person name="Karpen G.H."/>
            <person name="Kataoka E."/>
            <person name="Keightley P.D."/>
            <person name="Kheradpour P."/>
            <person name="Kirkness E.F."/>
            <person name="Koerich L.B."/>
            <person name="Kristiansen K."/>
            <person name="Kudrna D."/>
            <person name="Kulathinal R.J."/>
            <person name="Kumar S."/>
            <person name="Kwok R."/>
            <person name="Lander E."/>
            <person name="Langley C.H."/>
            <person name="Lapoint R."/>
            <person name="Lazzaro B.P."/>
            <person name="Lee S.J."/>
            <person name="Levesque L."/>
            <person name="Li R."/>
            <person name="Lin C.F."/>
            <person name="Lin M.F."/>
            <person name="Lindblad-Toh K."/>
            <person name="Llopart A."/>
            <person name="Long M."/>
            <person name="Low L."/>
            <person name="Lozovsky E."/>
            <person name="Lu J."/>
            <person name="Luo M."/>
            <person name="Machado C.A."/>
            <person name="Makalowski W."/>
            <person name="Marzo M."/>
            <person name="Matsuda M."/>
            <person name="Matzkin L."/>
            <person name="McAllister B."/>
            <person name="McBride C.S."/>
            <person name="McKernan B."/>
            <person name="McKernan K."/>
            <person name="Mendez-Lago M."/>
            <person name="Minx P."/>
            <person name="Mollenhauer M.U."/>
            <person name="Montooth K."/>
            <person name="Mount S.M."/>
            <person name="Mu X."/>
            <person name="Myers E."/>
            <person name="Negre B."/>
            <person name="Newfeld S."/>
            <person name="Nielsen R."/>
            <person name="Noor M.A."/>
            <person name="O'Grady P."/>
            <person name="Pachter L."/>
            <person name="Papaceit M."/>
            <person name="Parisi M.J."/>
            <person name="Parisi M."/>
            <person name="Parts L."/>
            <person name="Pedersen J.S."/>
            <person name="Pesole G."/>
            <person name="Phillippy A.M."/>
            <person name="Ponting C.P."/>
            <person name="Pop M."/>
            <person name="Porcelli D."/>
            <person name="Powell J.R."/>
            <person name="Prohaska S."/>
            <person name="Pruitt K."/>
            <person name="Puig M."/>
            <person name="Quesneville H."/>
            <person name="Ram K.R."/>
            <person name="Rand D."/>
            <person name="Rasmussen M.D."/>
            <person name="Reed L.K."/>
            <person name="Reenan R."/>
            <person name="Reily A."/>
            <person name="Remington K.A."/>
            <person name="Rieger T.T."/>
            <person name="Ritchie M.G."/>
            <person name="Robin C."/>
            <person name="Rogers Y.H."/>
            <person name="Rohde C."/>
            <person name="Rozas J."/>
            <person name="Rubenfield M.J."/>
            <person name="Ruiz A."/>
            <person name="Russo S."/>
            <person name="Salzberg S.L."/>
            <person name="Sanchez-Gracia A."/>
            <person name="Saranga D.J."/>
            <person name="Sato H."/>
            <person name="Schaeffer S.W."/>
            <person name="Schatz M.C."/>
            <person name="Schlenke T."/>
            <person name="Schwartz R."/>
            <person name="Segarra C."/>
            <person name="Singh R.S."/>
            <person name="Sirot L."/>
            <person name="Sirota M."/>
            <person name="Sisneros N.B."/>
            <person name="Smith C.D."/>
            <person name="Smith T.F."/>
            <person name="Spieth J."/>
            <person name="Stage D.E."/>
            <person name="Stark A."/>
            <person name="Stephan W."/>
            <person name="Strausberg R.L."/>
            <person name="Strempel S."/>
            <person name="Sturgill D."/>
            <person name="Sutton G."/>
            <person name="Sutton G.G."/>
            <person name="Tao W."/>
            <person name="Teichmann S."/>
            <person name="Tobari Y.N."/>
            <person name="Tomimura Y."/>
            <person name="Tsolas J.M."/>
            <person name="Valente V.L."/>
            <person name="Venter E."/>
            <person name="Venter J.C."/>
            <person name="Vicario S."/>
            <person name="Vieira F.G."/>
            <person name="Vilella A.J."/>
            <person name="Villasante A."/>
            <person name="Walenz B."/>
            <person name="Wang J."/>
            <person name="Wasserman M."/>
            <person name="Watts T."/>
            <person name="Wilson D."/>
            <person name="Wilson R.K."/>
            <person name="Wing R.A."/>
            <person name="Wolfner M.F."/>
            <person name="Wong A."/>
            <person name="Wong G.K."/>
            <person name="Wu C.I."/>
            <person name="Wu G."/>
            <person name="Yamamoto D."/>
            <person name="Yang H.P."/>
            <person name="Yang S.P."/>
            <person name="Yorke J.A."/>
            <person name="Yoshida K."/>
            <person name="Zdobnov E."/>
            <person name="Zhang P."/>
            <person name="Zhang Y."/>
            <person name="Zimin A.V."/>
            <person name="Baldwin J."/>
            <person name="Abdouelleil A."/>
            <person name="Abdulkadir J."/>
            <person name="Abebe A."/>
            <person name="Abera B."/>
            <person name="Abreu J."/>
            <person name="Acer S.C."/>
            <person name="Aftuck L."/>
            <person name="Alexander A."/>
            <person name="An P."/>
            <person name="Anderson E."/>
            <person name="Anderson S."/>
            <person name="Arachi H."/>
            <person name="Azer M."/>
            <person name="Bachantsang P."/>
            <person name="Barry A."/>
            <person name="Bayul T."/>
            <person name="Berlin A."/>
            <person name="Bessette D."/>
            <person name="Bloom T."/>
            <person name="Blye J."/>
            <person name="Boguslavskiy L."/>
            <person name="Bonnet C."/>
            <person name="Boukhgalter B."/>
            <person name="Bourzgui I."/>
            <person name="Brown A."/>
            <person name="Cahill P."/>
            <person name="Channer S."/>
            <person name="Cheshatsang Y."/>
            <person name="Chuda L."/>
            <person name="Citroen M."/>
            <person name="Collymore A."/>
            <person name="Cooke P."/>
            <person name="Costello M."/>
            <person name="D'Aco K."/>
            <person name="Daza R."/>
            <person name="De Haan G."/>
            <person name="DeGray S."/>
            <person name="DeMaso C."/>
            <person name="Dhargay N."/>
            <person name="Dooley K."/>
            <person name="Dooley E."/>
            <person name="Doricent M."/>
            <person name="Dorje P."/>
            <person name="Dorjee K."/>
            <person name="Dupes A."/>
            <person name="Elong R."/>
            <person name="Falk J."/>
            <person name="Farina A."/>
            <person name="Faro S."/>
            <person name="Ferguson D."/>
            <person name="Fisher S."/>
            <person name="Foley C.D."/>
            <person name="Franke A."/>
            <person name="Friedrich D."/>
            <person name="Gadbois L."/>
            <person name="Gearin G."/>
            <person name="Gearin C.R."/>
            <person name="Giannoukos G."/>
            <person name="Goode T."/>
            <person name="Graham J."/>
            <person name="Grandbois E."/>
            <person name="Grewal S."/>
            <person name="Gyaltsen K."/>
            <person name="Hafez N."/>
            <person name="Hagos B."/>
            <person name="Hall J."/>
            <person name="Henson C."/>
            <person name="Hollinger A."/>
            <person name="Honan T."/>
            <person name="Huard M.D."/>
            <person name="Hughes L."/>
            <person name="Hurhula B."/>
            <person name="Husby M.E."/>
            <person name="Kamat A."/>
            <person name="Kanga B."/>
            <person name="Kashin S."/>
            <person name="Khazanovich D."/>
            <person name="Kisner P."/>
            <person name="Lance K."/>
            <person name="Lara M."/>
            <person name="Lee W."/>
            <person name="Lennon N."/>
            <person name="Letendre F."/>
            <person name="LeVine R."/>
            <person name="Lipovsky A."/>
            <person name="Liu X."/>
            <person name="Liu J."/>
            <person name="Liu S."/>
            <person name="Lokyitsang T."/>
            <person name="Lokyitsang Y."/>
            <person name="Lubonja R."/>
            <person name="Lui A."/>
            <person name="MacDonald P."/>
            <person name="Magnisalis V."/>
            <person name="Maru K."/>
            <person name="Matthews C."/>
            <person name="McCusker W."/>
            <person name="McDonough S."/>
            <person name="Mehta T."/>
            <person name="Meldrim J."/>
            <person name="Meneus L."/>
            <person name="Mihai O."/>
            <person name="Mihalev A."/>
            <person name="Mihova T."/>
            <person name="Mittelman R."/>
            <person name="Mlenga V."/>
            <person name="Montmayeur A."/>
            <person name="Mulrain L."/>
            <person name="Navidi A."/>
            <person name="Naylor J."/>
            <person name="Negash T."/>
            <person name="Nguyen T."/>
            <person name="Nguyen N."/>
            <person name="Nicol R."/>
            <person name="Norbu C."/>
            <person name="Norbu N."/>
            <person name="Novod N."/>
            <person name="O'Neill B."/>
            <person name="Osman S."/>
            <person name="Markiewicz E."/>
            <person name="Oyono O.L."/>
            <person name="Patti C."/>
            <person name="Phunkhang P."/>
            <person name="Pierre F."/>
            <person name="Priest M."/>
            <person name="Raghuraman S."/>
            <person name="Rege F."/>
            <person name="Reyes R."/>
            <person name="Rise C."/>
            <person name="Rogov P."/>
            <person name="Ross K."/>
            <person name="Ryan E."/>
            <person name="Settipalli S."/>
            <person name="Shea T."/>
            <person name="Sherpa N."/>
            <person name="Shi L."/>
            <person name="Shih D."/>
            <person name="Sparrow T."/>
            <person name="Spaulding J."/>
            <person name="Stalker J."/>
            <person name="Stange-Thomann N."/>
            <person name="Stavropoulos S."/>
            <person name="Stone C."/>
            <person name="Strader C."/>
            <person name="Tesfaye S."/>
            <person name="Thomson T."/>
            <person name="Thoulutsang Y."/>
            <person name="Thoulutsang D."/>
            <person name="Topham K."/>
            <person name="Topping I."/>
            <person name="Tsamla T."/>
            <person name="Vassiliev H."/>
            <person name="Vo A."/>
            <person name="Wangchuk T."/>
            <person name="Wangdi T."/>
            <person name="Weiand M."/>
            <person name="Wilkinson J."/>
            <person name="Wilson A."/>
            <person name="Yadav S."/>
            <person name="Young G."/>
            <person name="Yu Q."/>
            <person name="Zembek L."/>
            <person name="Zhong D."/>
            <person name="Zimmer A."/>
            <person name="Zwirko Z."/>
            <person name="Jaffe D.B."/>
            <person name="Alvarez P."/>
            <person name="Brockman W."/>
            <person name="Butler J."/>
            <person name="Chin C."/>
            <person name="Gnerre S."/>
            <person name="Grabherr M."/>
            <person name="Kleber M."/>
            <person name="Mauceli E."/>
            <person name="MacCallum I."/>
        </authorList>
    </citation>
    <scope>NUCLEOTIDE SEQUENCE [LARGE SCALE GENOMIC DNA]</scope>
    <source>
        <strain evidence="12">Tucson 14030-0811.24</strain>
    </source>
</reference>
<dbReference type="OrthoDB" id="8185860at2759"/>
<comment type="similarity">
    <text evidence="10">Belongs to the insect chemoreceptor superfamily. Heteromeric odorant receptor channel (TC 1.A.69) family.</text>
</comment>
<dbReference type="Pfam" id="PF02949">
    <property type="entry name" value="7tm_6"/>
    <property type="match status" value="1"/>
</dbReference>
<feature type="transmembrane region" description="Helical" evidence="10">
    <location>
        <begin position="321"/>
        <end position="340"/>
    </location>
</feature>
<keyword evidence="9 10" id="KW-0807">Transducer</keyword>
<keyword evidence="8 10" id="KW-0675">Receptor</keyword>
<dbReference type="GO" id="GO:0005886">
    <property type="term" value="C:plasma membrane"/>
    <property type="evidence" value="ECO:0007669"/>
    <property type="project" value="UniProtKB-SubCell"/>
</dbReference>
<keyword evidence="2" id="KW-1003">Cell membrane</keyword>
<organism evidence="11 12">
    <name type="scientific">Drosophila willistoni</name>
    <name type="common">Fruit fly</name>
    <dbReference type="NCBI Taxonomy" id="7260"/>
    <lineage>
        <taxon>Eukaryota</taxon>
        <taxon>Metazoa</taxon>
        <taxon>Ecdysozoa</taxon>
        <taxon>Arthropoda</taxon>
        <taxon>Hexapoda</taxon>
        <taxon>Insecta</taxon>
        <taxon>Pterygota</taxon>
        <taxon>Neoptera</taxon>
        <taxon>Endopterygota</taxon>
        <taxon>Diptera</taxon>
        <taxon>Brachycera</taxon>
        <taxon>Muscomorpha</taxon>
        <taxon>Ephydroidea</taxon>
        <taxon>Drosophilidae</taxon>
        <taxon>Drosophila</taxon>
        <taxon>Sophophora</taxon>
    </lineage>
</organism>
<feature type="transmembrane region" description="Helical" evidence="10">
    <location>
        <begin position="73"/>
        <end position="99"/>
    </location>
</feature>
<keyword evidence="12" id="KW-1185">Reference proteome</keyword>
<dbReference type="EMBL" id="CH963925">
    <property type="protein sequence ID" value="EDW78329.1"/>
    <property type="molecule type" value="Genomic_DNA"/>
</dbReference>
<evidence type="ECO:0000256" key="2">
    <source>
        <dbReference type="ARBA" id="ARBA00022475"/>
    </source>
</evidence>
<dbReference type="GO" id="GO:0170020">
    <property type="term" value="F:ionotropic olfactory receptor activity"/>
    <property type="evidence" value="ECO:0007669"/>
    <property type="project" value="EnsemblMetazoa"/>
</dbReference>
<proteinExistence type="inferred from homology"/>
<evidence type="ECO:0000313" key="12">
    <source>
        <dbReference type="Proteomes" id="UP000007798"/>
    </source>
</evidence>
<feature type="transmembrane region" description="Helical" evidence="10">
    <location>
        <begin position="147"/>
        <end position="173"/>
    </location>
</feature>
<evidence type="ECO:0000256" key="7">
    <source>
        <dbReference type="ARBA" id="ARBA00023136"/>
    </source>
</evidence>
<dbReference type="eggNOG" id="ENOG502T1BY">
    <property type="taxonomic scope" value="Eukaryota"/>
</dbReference>
<dbReference type="InParanoid" id="B4N1U0"/>
<dbReference type="KEGG" id="dwi:6644658"/>
<dbReference type="PANTHER" id="PTHR21137:SF26">
    <property type="entry name" value="ODORANT RECEPTOR 10A-RELATED"/>
    <property type="match status" value="1"/>
</dbReference>
<evidence type="ECO:0000256" key="1">
    <source>
        <dbReference type="ARBA" id="ARBA00004651"/>
    </source>
</evidence>
<dbReference type="OMA" id="GFYFEFC"/>
<evidence type="ECO:0000256" key="8">
    <source>
        <dbReference type="ARBA" id="ARBA00023170"/>
    </source>
</evidence>
<name>B4N1U0_DROWI</name>
<dbReference type="GO" id="GO:0005549">
    <property type="term" value="F:odorant binding"/>
    <property type="evidence" value="ECO:0007669"/>
    <property type="project" value="InterPro"/>
</dbReference>
<evidence type="ECO:0000256" key="9">
    <source>
        <dbReference type="ARBA" id="ARBA00023224"/>
    </source>
</evidence>
<evidence type="ECO:0000313" key="11">
    <source>
        <dbReference type="EMBL" id="EDW78329.1"/>
    </source>
</evidence>
<keyword evidence="4 10" id="KW-0812">Transmembrane</keyword>
<sequence length="415" mass="47345">MAILFRFLQRQQPLDVYFFAVPHLCLNMMGFWPQNERQSIGVRCRALVHFIVLAIGVLTELHAGYAYLEKREIVLALETFCPGSTSAVTLLKMITMWCYRHDLALMLNRVKQMLCTDDDHPSMDTGCAVEKKAIIHAHAMMSSRINFWTLSMAFFTCTVYDLKPVILVLVLYVQKRYDEIHWSTPFNMTMPQCLLQAPWFPLTYIFTAYTGYVTIFMFGGSDGFYFEFCTHISSLFKALQAEILSIFRPFNDSICLSQMESLELEKHLKLIIIKHNAIIELTKFFRKRYAIITLAHFVSAGLVIAFSIFNLLIMSSNGLDAILYVAYTMAALSQLLVYCYGGTLVAQSSTELATVISLSSWQLCKPRQRQYIIMIILRSQRTVSMAVPFFSPSLPTFASILQTSGSFIALAKSFQ</sequence>
<dbReference type="AlphaFoldDB" id="B4N1U0"/>